<keyword evidence="3" id="KW-0611">Plant defense</keyword>
<evidence type="ECO:0000259" key="6">
    <source>
        <dbReference type="Pfam" id="PF18052"/>
    </source>
</evidence>
<dbReference type="Gene3D" id="3.80.10.10">
    <property type="entry name" value="Ribonuclease Inhibitor"/>
    <property type="match status" value="1"/>
</dbReference>
<evidence type="ECO:0000313" key="8">
    <source>
        <dbReference type="EMBL" id="KAJ6764843.1"/>
    </source>
</evidence>
<feature type="domain" description="Disease resistance R13L4/SHOC-2-like LRR" evidence="7">
    <location>
        <begin position="313"/>
        <end position="499"/>
    </location>
</feature>
<name>A0A9Q0WFJ1_9ROSI</name>
<dbReference type="Gene3D" id="1.20.5.4130">
    <property type="match status" value="1"/>
</dbReference>
<dbReference type="SUPFAM" id="SSF52540">
    <property type="entry name" value="P-loop containing nucleoside triphosphate hydrolases"/>
    <property type="match status" value="1"/>
</dbReference>
<reference evidence="8" key="2">
    <citation type="journal article" date="2023" name="Int. J. Mol. Sci.">
        <title>De Novo Assembly and Annotation of 11 Diverse Shrub Willow (Salix) Genomes Reveals Novel Gene Organization in Sex-Linked Regions.</title>
        <authorList>
            <person name="Hyden B."/>
            <person name="Feng K."/>
            <person name="Yates T.B."/>
            <person name="Jawdy S."/>
            <person name="Cereghino C."/>
            <person name="Smart L.B."/>
            <person name="Muchero W."/>
        </authorList>
    </citation>
    <scope>NUCLEOTIDE SEQUENCE</scope>
    <source>
        <tissue evidence="8">Shoot tip</tissue>
    </source>
</reference>
<dbReference type="Proteomes" id="UP001151752">
    <property type="component" value="Chromosome 12"/>
</dbReference>
<evidence type="ECO:0000256" key="4">
    <source>
        <dbReference type="ARBA" id="ARBA00022840"/>
    </source>
</evidence>
<accession>A0A9Q0WFJ1</accession>
<evidence type="ECO:0000256" key="2">
    <source>
        <dbReference type="ARBA" id="ARBA00022741"/>
    </source>
</evidence>
<dbReference type="InterPro" id="IPR032675">
    <property type="entry name" value="LRR_dom_sf"/>
</dbReference>
<comment type="caution">
    <text evidence="8">The sequence shown here is derived from an EMBL/GenBank/DDBJ whole genome shotgun (WGS) entry which is preliminary data.</text>
</comment>
<dbReference type="PANTHER" id="PTHR36766">
    <property type="entry name" value="PLANT BROAD-SPECTRUM MILDEW RESISTANCE PROTEIN RPW8"/>
    <property type="match status" value="1"/>
</dbReference>
<dbReference type="Gene3D" id="3.40.50.300">
    <property type="entry name" value="P-loop containing nucleotide triphosphate hydrolases"/>
    <property type="match status" value="1"/>
</dbReference>
<sequence length="604" mass="69178">MTEFTFNVAEKVLEKLGSLAYGAGDELEKLSRTMRAVKAVLMDAEEKQSNSPELRLWLQQLKDVFYDAEDVLDQFEVENLRRQVVNRRRLWRRMVLRFFSSSNPLIFSTIIGRKVKKINERIDAIVADKAKFQLVERGEERRTRLRERETHSFVQSPHIIIGRDEDIEKIIHLLLQPNDEDSIPVLPIAGNGGMGKTTLAKLVCNDERVVKHFQSSIWVHVSRDFDMRLLVEKIVNSATGGGGFGEDYGKMVPEGGVQRQQINKNVLHLSIPDPNSVQQDLLTLLQGLDRVRTVFIHSAEDVIISSLILETCLSKYKYLRSLNFSRSQFEELPKQIGKLKHLRYLDLSWNHRIKRLPNSICKLQNLQTLLLGGCDEIEELPRGMRYMESLGFLLLATRQPSLPRDEIGCLKSLWFLWISACEKLELLFEDMENLSALRSLYIPPDLHISGCENFNFVDQASCEFRLRKLVLYCLTAVEELPEWLIKGSAETLKNLNLEFCPALVELPDCLQNFSALQEIWILGCPLLGGKCEPGGDDWYKIAAIPKVIVDNVDIKTAQASQLQVKTDLSLISSEVHLSSDHRRIRRHGLRLLDRTGLRMFSSRS</sequence>
<dbReference type="InterPro" id="IPR002182">
    <property type="entry name" value="NB-ARC"/>
</dbReference>
<dbReference type="GO" id="GO:0005524">
    <property type="term" value="F:ATP binding"/>
    <property type="evidence" value="ECO:0007669"/>
    <property type="project" value="UniProtKB-KW"/>
</dbReference>
<dbReference type="AlphaFoldDB" id="A0A9Q0WFJ1"/>
<dbReference type="Pfam" id="PF18052">
    <property type="entry name" value="Rx_N"/>
    <property type="match status" value="1"/>
</dbReference>
<dbReference type="GO" id="GO:0051707">
    <property type="term" value="P:response to other organism"/>
    <property type="evidence" value="ECO:0007669"/>
    <property type="project" value="UniProtKB-ARBA"/>
</dbReference>
<dbReference type="PANTHER" id="PTHR36766:SF61">
    <property type="entry name" value="NB-ARC DOMAIN DISEASE RESISTANCE PROTEIN"/>
    <property type="match status" value="1"/>
</dbReference>
<dbReference type="InterPro" id="IPR055414">
    <property type="entry name" value="LRR_R13L4/SHOC2-like"/>
</dbReference>
<protein>
    <submittedName>
        <fullName evidence="8">Uncharacterized protein</fullName>
    </submittedName>
</protein>
<keyword evidence="9" id="KW-1185">Reference proteome</keyword>
<feature type="domain" description="Disease resistance N-terminal" evidence="6">
    <location>
        <begin position="9"/>
        <end position="88"/>
    </location>
</feature>
<dbReference type="GO" id="GO:0043531">
    <property type="term" value="F:ADP binding"/>
    <property type="evidence" value="ECO:0007669"/>
    <property type="project" value="InterPro"/>
</dbReference>
<reference evidence="8" key="1">
    <citation type="submission" date="2022-11" db="EMBL/GenBank/DDBJ databases">
        <authorList>
            <person name="Hyden B.L."/>
            <person name="Feng K."/>
            <person name="Yates T."/>
            <person name="Jawdy S."/>
            <person name="Smart L.B."/>
            <person name="Muchero W."/>
        </authorList>
    </citation>
    <scope>NUCLEOTIDE SEQUENCE</scope>
    <source>
        <tissue evidence="8">Shoot tip</tissue>
    </source>
</reference>
<dbReference type="InterPro" id="IPR038005">
    <property type="entry name" value="RX-like_CC"/>
</dbReference>
<organism evidence="8 9">
    <name type="scientific">Salix koriyanagi</name>
    <dbReference type="NCBI Taxonomy" id="2511006"/>
    <lineage>
        <taxon>Eukaryota</taxon>
        <taxon>Viridiplantae</taxon>
        <taxon>Streptophyta</taxon>
        <taxon>Embryophyta</taxon>
        <taxon>Tracheophyta</taxon>
        <taxon>Spermatophyta</taxon>
        <taxon>Magnoliopsida</taxon>
        <taxon>eudicotyledons</taxon>
        <taxon>Gunneridae</taxon>
        <taxon>Pentapetalae</taxon>
        <taxon>rosids</taxon>
        <taxon>fabids</taxon>
        <taxon>Malpighiales</taxon>
        <taxon>Salicaceae</taxon>
        <taxon>Saliceae</taxon>
        <taxon>Salix</taxon>
    </lineage>
</organism>
<dbReference type="SUPFAM" id="SSF52058">
    <property type="entry name" value="L domain-like"/>
    <property type="match status" value="1"/>
</dbReference>
<evidence type="ECO:0000256" key="1">
    <source>
        <dbReference type="ARBA" id="ARBA00022737"/>
    </source>
</evidence>
<evidence type="ECO:0000256" key="3">
    <source>
        <dbReference type="ARBA" id="ARBA00022821"/>
    </source>
</evidence>
<feature type="domain" description="NB-ARC" evidence="5">
    <location>
        <begin position="164"/>
        <end position="236"/>
    </location>
</feature>
<dbReference type="CDD" id="cd14798">
    <property type="entry name" value="RX-CC_like"/>
    <property type="match status" value="1"/>
</dbReference>
<proteinExistence type="predicted"/>
<dbReference type="Pfam" id="PF00931">
    <property type="entry name" value="NB-ARC"/>
    <property type="match status" value="1"/>
</dbReference>
<evidence type="ECO:0000259" key="7">
    <source>
        <dbReference type="Pfam" id="PF23598"/>
    </source>
</evidence>
<keyword evidence="4" id="KW-0067">ATP-binding</keyword>
<keyword evidence="1" id="KW-0677">Repeat</keyword>
<evidence type="ECO:0000313" key="9">
    <source>
        <dbReference type="Proteomes" id="UP001151752"/>
    </source>
</evidence>
<dbReference type="EMBL" id="JAPFFM010000004">
    <property type="protein sequence ID" value="KAJ6764843.1"/>
    <property type="molecule type" value="Genomic_DNA"/>
</dbReference>
<dbReference type="GO" id="GO:0006952">
    <property type="term" value="P:defense response"/>
    <property type="evidence" value="ECO:0007669"/>
    <property type="project" value="UniProtKB-KW"/>
</dbReference>
<gene>
    <name evidence="8" type="ORF">OIU74_023673</name>
</gene>
<evidence type="ECO:0000259" key="5">
    <source>
        <dbReference type="Pfam" id="PF00931"/>
    </source>
</evidence>
<keyword evidence="2" id="KW-0547">Nucleotide-binding</keyword>
<dbReference type="InterPro" id="IPR027417">
    <property type="entry name" value="P-loop_NTPase"/>
</dbReference>
<dbReference type="InterPro" id="IPR041118">
    <property type="entry name" value="Rx_N"/>
</dbReference>
<dbReference type="Pfam" id="PF23598">
    <property type="entry name" value="LRR_14"/>
    <property type="match status" value="1"/>
</dbReference>